<feature type="domain" description="MacB-like periplasmic core" evidence="8">
    <location>
        <begin position="542"/>
        <end position="756"/>
    </location>
</feature>
<gene>
    <name evidence="9" type="ORF">CRP01_16275</name>
</gene>
<evidence type="ECO:0000256" key="5">
    <source>
        <dbReference type="ARBA" id="ARBA00023136"/>
    </source>
</evidence>
<organism evidence="9 10">
    <name type="scientific">Flavilitoribacter nigricans (strain ATCC 23147 / DSM 23189 / NBRC 102662 / NCIMB 1420 / SS-2)</name>
    <name type="common">Lewinella nigricans</name>
    <dbReference type="NCBI Taxonomy" id="1122177"/>
    <lineage>
        <taxon>Bacteria</taxon>
        <taxon>Pseudomonadati</taxon>
        <taxon>Bacteroidota</taxon>
        <taxon>Saprospiria</taxon>
        <taxon>Saprospirales</taxon>
        <taxon>Lewinellaceae</taxon>
        <taxon>Flavilitoribacter</taxon>
    </lineage>
</organism>
<dbReference type="InterPro" id="IPR025857">
    <property type="entry name" value="MacB_PCD"/>
</dbReference>
<dbReference type="Pfam" id="PF12704">
    <property type="entry name" value="MacB_PCD"/>
    <property type="match status" value="2"/>
</dbReference>
<evidence type="ECO:0000256" key="3">
    <source>
        <dbReference type="ARBA" id="ARBA00022692"/>
    </source>
</evidence>
<feature type="transmembrane region" description="Helical" evidence="6">
    <location>
        <begin position="531"/>
        <end position="555"/>
    </location>
</feature>
<dbReference type="Pfam" id="PF02687">
    <property type="entry name" value="FtsX"/>
    <property type="match status" value="2"/>
</dbReference>
<feature type="transmembrane region" description="Helical" evidence="6">
    <location>
        <begin position="877"/>
        <end position="899"/>
    </location>
</feature>
<keyword evidence="4 6" id="KW-1133">Transmembrane helix</keyword>
<evidence type="ECO:0000259" key="7">
    <source>
        <dbReference type="Pfam" id="PF02687"/>
    </source>
</evidence>
<feature type="transmembrane region" description="Helical" evidence="6">
    <location>
        <begin position="392"/>
        <end position="414"/>
    </location>
</feature>
<evidence type="ECO:0008006" key="11">
    <source>
        <dbReference type="Google" id="ProtNLM"/>
    </source>
</evidence>
<dbReference type="RefSeq" id="WP_099151125.1">
    <property type="nucleotide sequence ID" value="NZ_PDUD01000021.1"/>
</dbReference>
<feature type="transmembrane region" description="Helical" evidence="6">
    <location>
        <begin position="795"/>
        <end position="817"/>
    </location>
</feature>
<dbReference type="InterPro" id="IPR047699">
    <property type="entry name" value="Permease_put_prefix"/>
</dbReference>
<protein>
    <recommendedName>
        <fullName evidence="11">ABC transporter permease</fullName>
    </recommendedName>
</protein>
<dbReference type="EMBL" id="PDUD01000021">
    <property type="protein sequence ID" value="PHN05548.1"/>
    <property type="molecule type" value="Genomic_DNA"/>
</dbReference>
<reference evidence="9 10" key="1">
    <citation type="submission" date="2017-10" db="EMBL/GenBank/DDBJ databases">
        <title>The draft genome sequence of Lewinella nigricans NBRC 102662.</title>
        <authorList>
            <person name="Wang K."/>
        </authorList>
    </citation>
    <scope>NUCLEOTIDE SEQUENCE [LARGE SCALE GENOMIC DNA]</scope>
    <source>
        <strain evidence="9 10">NBRC 102662</strain>
    </source>
</reference>
<evidence type="ECO:0000313" key="9">
    <source>
        <dbReference type="EMBL" id="PHN05548.1"/>
    </source>
</evidence>
<feature type="domain" description="ABC3 transporter permease C-terminal" evidence="7">
    <location>
        <begin position="398"/>
        <end position="503"/>
    </location>
</feature>
<keyword evidence="5 6" id="KW-0472">Membrane</keyword>
<keyword evidence="2" id="KW-1003">Cell membrane</keyword>
<dbReference type="InterPro" id="IPR050250">
    <property type="entry name" value="Macrolide_Exporter_MacB"/>
</dbReference>
<evidence type="ECO:0000256" key="1">
    <source>
        <dbReference type="ARBA" id="ARBA00004651"/>
    </source>
</evidence>
<evidence type="ECO:0000313" key="10">
    <source>
        <dbReference type="Proteomes" id="UP000223913"/>
    </source>
</evidence>
<dbReference type="OrthoDB" id="5933722at2"/>
<evidence type="ECO:0000259" key="8">
    <source>
        <dbReference type="Pfam" id="PF12704"/>
    </source>
</evidence>
<evidence type="ECO:0000256" key="6">
    <source>
        <dbReference type="SAM" id="Phobius"/>
    </source>
</evidence>
<dbReference type="GO" id="GO:0005886">
    <property type="term" value="C:plasma membrane"/>
    <property type="evidence" value="ECO:0007669"/>
    <property type="project" value="UniProtKB-SubCell"/>
</dbReference>
<feature type="transmembrane region" description="Helical" evidence="6">
    <location>
        <begin position="100"/>
        <end position="124"/>
    </location>
</feature>
<dbReference type="PANTHER" id="PTHR30572">
    <property type="entry name" value="MEMBRANE COMPONENT OF TRANSPORTER-RELATED"/>
    <property type="match status" value="1"/>
</dbReference>
<dbReference type="Proteomes" id="UP000223913">
    <property type="component" value="Unassembled WGS sequence"/>
</dbReference>
<feature type="transmembrane region" description="Helical" evidence="6">
    <location>
        <begin position="448"/>
        <end position="473"/>
    </location>
</feature>
<feature type="transmembrane region" description="Helical" evidence="6">
    <location>
        <begin position="847"/>
        <end position="865"/>
    </location>
</feature>
<dbReference type="InterPro" id="IPR003838">
    <property type="entry name" value="ABC3_permease_C"/>
</dbReference>
<evidence type="ECO:0000256" key="4">
    <source>
        <dbReference type="ARBA" id="ARBA00022989"/>
    </source>
</evidence>
<proteinExistence type="predicted"/>
<comment type="subcellular location">
    <subcellularLocation>
        <location evidence="1">Cell membrane</location>
        <topology evidence="1">Multi-pass membrane protein</topology>
    </subcellularLocation>
</comment>
<feature type="domain" description="ABC3 transporter permease C-terminal" evidence="7">
    <location>
        <begin position="799"/>
        <end position="911"/>
    </location>
</feature>
<evidence type="ECO:0000256" key="2">
    <source>
        <dbReference type="ARBA" id="ARBA00022475"/>
    </source>
</evidence>
<feature type="transmembrane region" description="Helical" evidence="6">
    <location>
        <begin position="485"/>
        <end position="510"/>
    </location>
</feature>
<accession>A0A2D0NAZ0</accession>
<keyword evidence="3 6" id="KW-0812">Transmembrane</keyword>
<dbReference type="GO" id="GO:0022857">
    <property type="term" value="F:transmembrane transporter activity"/>
    <property type="evidence" value="ECO:0007669"/>
    <property type="project" value="TreeGrafter"/>
</dbReference>
<name>A0A2D0NAZ0_FLAN2</name>
<sequence length="918" mass="103571">MVDPRPPYHPPPARIMTFLRWFCAASFLEEIEGDLNELYQEEVEEYGLKRARRRFLFTALRYINPYFYGKKDLTVYLSHQPDMLKHYFKISLRQLLKQRFYALINILGLAIGMACCITVLLYVYDETSYDAYHADADRIHRVSLQVVEMSSGNESPVANSPILWGPALKKDYPEVEDYARFVRLASAENPWEMQVGENAFMESEILYADPSALDLFNWPLLRGNKETALAEPRSVVLTEDMARKYFGEENPVGKAIELDPRLRDREGKLTGETFEHTVTGVLKNIPHRSHFRLDFLLPSRDLNGIYGGDITTGADINSWFWRGRVGYTYVKLREGVQPEVLEGRFEKFIDQYVGDGTTSRGYYYAPFLQPLDKIYLEGNIEAQLQPVGDMTYIYMFSVIALFVLFIACINFMNLATARSTIRAKEVGLRKVVGAHRSQLIGQFLSESVLISLVAFLLGIGLARLALPVFYGYLGKEWVIDYSREIPILLSLLSIGLIVGIVAGSYPAFVLSRFRPVQVLRGLLPKSMGSAYLRKGLVVFQFVISAFLIMATMTVFRQLNFMRNHDLGFDQERVLVLPPEVTRPVSGQYEAIREQLRGLPQVEDVTISFGVPGQGGSGDLYGEKGAPPESALGLGEFFVDHNFADIYDLQILTGRNFDIRQGTDQPIKDEDGRIREVKAVINEEAVRRFGWASPEEAIGKQIIRDPGAGDWTATVIGVMKDFHVRSLQESIDPGALILMPQYSHISIKLQPGDPGEAISSVEKIVEGFAPDVPFTYNFLDETFQQQYEVEQKLGRVFSYISFLAIFIACLGLLGLAAFTTNRRIKEIGIRKTLGASVSDIVMLLSKDFTKLVIIAVVLAVPIAIWATNQWLELFPYRIASNLVTYILASVIAVLIAWLTISFQTIRAARSNPMESLQTE</sequence>
<dbReference type="PANTHER" id="PTHR30572:SF18">
    <property type="entry name" value="ABC-TYPE MACROLIDE FAMILY EXPORT SYSTEM PERMEASE COMPONENT 2"/>
    <property type="match status" value="1"/>
</dbReference>
<comment type="caution">
    <text evidence="9">The sequence shown here is derived from an EMBL/GenBank/DDBJ whole genome shotgun (WGS) entry which is preliminary data.</text>
</comment>
<keyword evidence="10" id="KW-1185">Reference proteome</keyword>
<dbReference type="NCBIfam" id="NF038404">
    <property type="entry name" value="perm_prefix_2"/>
    <property type="match status" value="1"/>
</dbReference>
<dbReference type="AlphaFoldDB" id="A0A2D0NAZ0"/>
<feature type="domain" description="MacB-like periplasmic core" evidence="8">
    <location>
        <begin position="103"/>
        <end position="346"/>
    </location>
</feature>